<evidence type="ECO:0000313" key="1">
    <source>
        <dbReference type="EMBL" id="SAL84242.1"/>
    </source>
</evidence>
<comment type="caution">
    <text evidence="1">The sequence shown here is derived from an EMBL/GenBank/DDBJ whole genome shotgun (WGS) entry which is preliminary data.</text>
</comment>
<dbReference type="CDD" id="cd14744">
    <property type="entry name" value="PAAR_CT_2"/>
    <property type="match status" value="1"/>
</dbReference>
<keyword evidence="2" id="KW-1185">Reference proteome</keyword>
<evidence type="ECO:0000313" key="2">
    <source>
        <dbReference type="Proteomes" id="UP000055019"/>
    </source>
</evidence>
<dbReference type="RefSeq" id="WP_061151063.1">
    <property type="nucleotide sequence ID" value="NZ_FCOM02000051.1"/>
</dbReference>
<reference evidence="1" key="1">
    <citation type="submission" date="2016-01" db="EMBL/GenBank/DDBJ databases">
        <authorList>
            <person name="Peeters C."/>
        </authorList>
    </citation>
    <scope>NUCLEOTIDE SEQUENCE [LARGE SCALE GENOMIC DNA]</scope>
    <source>
        <strain evidence="1">LMG 29317</strain>
    </source>
</reference>
<sequence length="86" mass="9066">MTQPVILGDPTTHGGVVKTASSTFELEDGRNVALIHDIVSCPLHGDNPIIESGAGYEEDGRNWVVHGCKSQCGSIVGATTEAFEIE</sequence>
<dbReference type="AlphaFoldDB" id="A0A158KSY1"/>
<accession>A0A158KSY1</accession>
<dbReference type="Pfam" id="PF05488">
    <property type="entry name" value="PAAR_motif"/>
    <property type="match status" value="1"/>
</dbReference>
<dbReference type="InterPro" id="IPR008727">
    <property type="entry name" value="PAAR_motif"/>
</dbReference>
<proteinExistence type="predicted"/>
<dbReference type="Proteomes" id="UP000055019">
    <property type="component" value="Unassembled WGS sequence"/>
</dbReference>
<name>A0A158KSY1_9BURK</name>
<protein>
    <submittedName>
        <fullName evidence="1">PAAR repeat-containing protein</fullName>
    </submittedName>
</protein>
<gene>
    <name evidence="1" type="ORF">AWB74_06872</name>
</gene>
<organism evidence="1 2">
    <name type="scientific">Caballeronia arvi</name>
    <dbReference type="NCBI Taxonomy" id="1777135"/>
    <lineage>
        <taxon>Bacteria</taxon>
        <taxon>Pseudomonadati</taxon>
        <taxon>Pseudomonadota</taxon>
        <taxon>Betaproteobacteria</taxon>
        <taxon>Burkholderiales</taxon>
        <taxon>Burkholderiaceae</taxon>
        <taxon>Caballeronia</taxon>
    </lineage>
</organism>
<dbReference type="OrthoDB" id="8565659at2"/>
<dbReference type="EMBL" id="FCOM02000051">
    <property type="protein sequence ID" value="SAL84242.1"/>
    <property type="molecule type" value="Genomic_DNA"/>
</dbReference>